<organism evidence="1 2">
    <name type="scientific">Octadecabacter antarcticus 307</name>
    <dbReference type="NCBI Taxonomy" id="391626"/>
    <lineage>
        <taxon>Bacteria</taxon>
        <taxon>Pseudomonadati</taxon>
        <taxon>Pseudomonadota</taxon>
        <taxon>Alphaproteobacteria</taxon>
        <taxon>Rhodobacterales</taxon>
        <taxon>Roseobacteraceae</taxon>
        <taxon>Octadecabacter</taxon>
    </lineage>
</organism>
<gene>
    <name evidence="1" type="ORF">OAN307_c09300</name>
</gene>
<keyword evidence="1" id="KW-0808">Transferase</keyword>
<dbReference type="SUPFAM" id="SSF53448">
    <property type="entry name" value="Nucleotide-diphospho-sugar transferases"/>
    <property type="match status" value="1"/>
</dbReference>
<dbReference type="Pfam" id="PF02348">
    <property type="entry name" value="CTP_transf_3"/>
    <property type="match status" value="1"/>
</dbReference>
<protein>
    <submittedName>
        <fullName evidence="1">Putative acylneuraminate cytidylyltransferase</fullName>
        <ecNumber evidence="1">2.7.7.43</ecNumber>
    </submittedName>
</protein>
<dbReference type="Proteomes" id="UP000005307">
    <property type="component" value="Chromosome"/>
</dbReference>
<evidence type="ECO:0000313" key="2">
    <source>
        <dbReference type="Proteomes" id="UP000005307"/>
    </source>
</evidence>
<dbReference type="eggNOG" id="COG1083">
    <property type="taxonomic scope" value="Bacteria"/>
</dbReference>
<dbReference type="CDD" id="cd02513">
    <property type="entry name" value="CMP-NeuAc_Synthase"/>
    <property type="match status" value="1"/>
</dbReference>
<sequence length="232" mass="25352">MKAVAVIPARGGSKRIPRKNIKSFHGRPMIAWSIAAARASDLFDRIIVSTDDAEIAEIARAAGAEAPFLRDAALADDQIGVTEVVQDAIARLGAEGAVPDLTCLIYATAPFLRATDLRAGHARLIETGSLFAVSVTSFPAPIQRALVIEQGHVRMMNEENLLVRSQDLVEAYHDAGQFCWGLTEGWRAGPRVFRAPTAPVMLPRYRVQDIDTPEDWERAEIVARVLEEEAGR</sequence>
<dbReference type="OrthoDB" id="9805604at2"/>
<name>M9RA70_9RHOB</name>
<dbReference type="RefSeq" id="WP_015498693.1">
    <property type="nucleotide sequence ID" value="NC_020911.1"/>
</dbReference>
<dbReference type="InterPro" id="IPR020039">
    <property type="entry name" value="PseF"/>
</dbReference>
<dbReference type="EC" id="2.7.7.43" evidence="1"/>
<proteinExistence type="predicted"/>
<reference evidence="1 2" key="1">
    <citation type="journal article" date="2013" name="PLoS ONE">
        <title>Poles Apart: Arctic and Antarctic Octadecabacter strains Share High Genome Plasticity and a New Type of Xanthorhodopsin.</title>
        <authorList>
            <person name="Vollmers J."/>
            <person name="Voget S."/>
            <person name="Dietrich S."/>
            <person name="Gollnow K."/>
            <person name="Smits M."/>
            <person name="Meyer K."/>
            <person name="Brinkhoff T."/>
            <person name="Simon M."/>
            <person name="Daniel R."/>
        </authorList>
    </citation>
    <scope>NUCLEOTIDE SEQUENCE [LARGE SCALE GENOMIC DNA]</scope>
    <source>
        <strain evidence="1 2">307</strain>
    </source>
</reference>
<accession>M9RA70</accession>
<dbReference type="KEGG" id="oat:OAN307_c09300"/>
<dbReference type="InterPro" id="IPR050793">
    <property type="entry name" value="CMP-NeuNAc_synthase"/>
</dbReference>
<dbReference type="InterPro" id="IPR003329">
    <property type="entry name" value="Cytidylyl_trans"/>
</dbReference>
<keyword evidence="2" id="KW-1185">Reference proteome</keyword>
<keyword evidence="1" id="KW-0548">Nucleotidyltransferase</keyword>
<dbReference type="AlphaFoldDB" id="M9RA70"/>
<dbReference type="InterPro" id="IPR029044">
    <property type="entry name" value="Nucleotide-diphossugar_trans"/>
</dbReference>
<dbReference type="EMBL" id="CP003740">
    <property type="protein sequence ID" value="AGI66650.1"/>
    <property type="molecule type" value="Genomic_DNA"/>
</dbReference>
<dbReference type="STRING" id="391626.OAN307_c09300"/>
<dbReference type="PANTHER" id="PTHR21485:SF6">
    <property type="entry name" value="N-ACYLNEURAMINATE CYTIDYLYLTRANSFERASE-RELATED"/>
    <property type="match status" value="1"/>
</dbReference>
<dbReference type="NCBIfam" id="TIGR03584">
    <property type="entry name" value="PseF"/>
    <property type="match status" value="1"/>
</dbReference>
<dbReference type="Gene3D" id="3.90.550.10">
    <property type="entry name" value="Spore Coat Polysaccharide Biosynthesis Protein SpsA, Chain A"/>
    <property type="match status" value="1"/>
</dbReference>
<dbReference type="GO" id="GO:0008781">
    <property type="term" value="F:N-acylneuraminate cytidylyltransferase activity"/>
    <property type="evidence" value="ECO:0007669"/>
    <property type="project" value="UniProtKB-EC"/>
</dbReference>
<evidence type="ECO:0000313" key="1">
    <source>
        <dbReference type="EMBL" id="AGI66650.1"/>
    </source>
</evidence>
<dbReference type="HOGENOM" id="CLU_042930_1_0_5"/>
<dbReference type="PANTHER" id="PTHR21485">
    <property type="entry name" value="HAD SUPERFAMILY MEMBERS CMAS AND KDSC"/>
    <property type="match status" value="1"/>
</dbReference>